<name>A0A0W8EEW8_9ZZZZ</name>
<organism evidence="1">
    <name type="scientific">hydrocarbon metagenome</name>
    <dbReference type="NCBI Taxonomy" id="938273"/>
    <lineage>
        <taxon>unclassified sequences</taxon>
        <taxon>metagenomes</taxon>
        <taxon>ecological metagenomes</taxon>
    </lineage>
</organism>
<reference evidence="1" key="1">
    <citation type="journal article" date="2015" name="Proc. Natl. Acad. Sci. U.S.A.">
        <title>Networks of energetic and metabolic interactions define dynamics in microbial communities.</title>
        <authorList>
            <person name="Embree M."/>
            <person name="Liu J.K."/>
            <person name="Al-Bassam M.M."/>
            <person name="Zengler K."/>
        </authorList>
    </citation>
    <scope>NUCLEOTIDE SEQUENCE</scope>
</reference>
<dbReference type="AlphaFoldDB" id="A0A0W8EEW8"/>
<dbReference type="EMBL" id="LNQE01001763">
    <property type="protein sequence ID" value="KUG07163.1"/>
    <property type="molecule type" value="Genomic_DNA"/>
</dbReference>
<evidence type="ECO:0000313" key="1">
    <source>
        <dbReference type="EMBL" id="KUG07163.1"/>
    </source>
</evidence>
<accession>A0A0W8EEW8</accession>
<sequence length="41" mass="4742">MIQHWLLDVSDFYIYRYLYSEIMPSSSWPAVQAGTRCISGG</sequence>
<comment type="caution">
    <text evidence="1">The sequence shown here is derived from an EMBL/GenBank/DDBJ whole genome shotgun (WGS) entry which is preliminary data.</text>
</comment>
<proteinExistence type="predicted"/>
<gene>
    <name evidence="1" type="ORF">ASZ90_016733</name>
</gene>
<protein>
    <submittedName>
        <fullName evidence="1">Uncharacterized protein</fullName>
    </submittedName>
</protein>